<protein>
    <submittedName>
        <fullName evidence="1">Uncharacterized protein</fullName>
    </submittedName>
</protein>
<dbReference type="EMBL" id="BARS01024381">
    <property type="protein sequence ID" value="GAG07182.1"/>
    <property type="molecule type" value="Genomic_DNA"/>
</dbReference>
<evidence type="ECO:0000313" key="1">
    <source>
        <dbReference type="EMBL" id="GAG07182.1"/>
    </source>
</evidence>
<name>X0V724_9ZZZZ</name>
<sequence>MSCYTRWVSHAGERRRDEIREHEKQLEIAANANGYSINDPTTGIT</sequence>
<dbReference type="AlphaFoldDB" id="X0V724"/>
<reference evidence="1" key="1">
    <citation type="journal article" date="2014" name="Front. Microbiol.">
        <title>High frequency of phylogenetically diverse reductive dehalogenase-homologous genes in deep subseafloor sedimentary metagenomes.</title>
        <authorList>
            <person name="Kawai M."/>
            <person name="Futagami T."/>
            <person name="Toyoda A."/>
            <person name="Takaki Y."/>
            <person name="Nishi S."/>
            <person name="Hori S."/>
            <person name="Arai W."/>
            <person name="Tsubouchi T."/>
            <person name="Morono Y."/>
            <person name="Uchiyama I."/>
            <person name="Ito T."/>
            <person name="Fujiyama A."/>
            <person name="Inagaki F."/>
            <person name="Takami H."/>
        </authorList>
    </citation>
    <scope>NUCLEOTIDE SEQUENCE</scope>
    <source>
        <strain evidence="1">Expedition CK06-06</strain>
    </source>
</reference>
<comment type="caution">
    <text evidence="1">The sequence shown here is derived from an EMBL/GenBank/DDBJ whole genome shotgun (WGS) entry which is preliminary data.</text>
</comment>
<feature type="non-terminal residue" evidence="1">
    <location>
        <position position="45"/>
    </location>
</feature>
<organism evidence="1">
    <name type="scientific">marine sediment metagenome</name>
    <dbReference type="NCBI Taxonomy" id="412755"/>
    <lineage>
        <taxon>unclassified sequences</taxon>
        <taxon>metagenomes</taxon>
        <taxon>ecological metagenomes</taxon>
    </lineage>
</organism>
<accession>X0V724</accession>
<proteinExistence type="predicted"/>
<gene>
    <name evidence="1" type="ORF">S01H1_38705</name>
</gene>